<evidence type="ECO:0000256" key="1">
    <source>
        <dbReference type="ARBA" id="ARBA00022714"/>
    </source>
</evidence>
<name>A0A420Y5N0_9PEZI</name>
<accession>A0A420Y5N0</accession>
<feature type="compositionally biased region" description="Basic and acidic residues" evidence="5">
    <location>
        <begin position="611"/>
        <end position="623"/>
    </location>
</feature>
<proteinExistence type="predicted"/>
<evidence type="ECO:0000256" key="3">
    <source>
        <dbReference type="ARBA" id="ARBA00023004"/>
    </source>
</evidence>
<sequence>MASRAQSQIARIAFAPRSSVTSFAKPQGSLSSFWQNRWFTNTTRTQRTNSRAYINTSSYITRRQYSAMPLDTKIDASLEHYQYQTGARDPVWVHKDPVTNRPQFPTLKEDIETDICIIGCGISGISTAYELVTRGKEVVMVEARDVLAGNTSRTSGHLNNDLDDGFAEIQKKHGESGAKIAAESHGWALDRVGEISKKLGIECEYRKLPSYNFSQYPRGDPKRDDEIKELKEEAEWQRKVGIDTEFKDGLTVKGWNGNVDQRDGMVVKEQATFHPTKYLNGVLKWLKQQPNFKCYTHTRVLSCREQGIELLGLGHKTVLVETEAGNKIKAEYAVEATDVPLQKLSLIGEMEYKRSYCIAIRVPKGSVEDCLFYDQAENYKYVRLTECDDKHDYMVVGGCDHETGQEETLGRFEELEQWTRERFPQAGTVDYKWSGQVYDPVDYMGFVGKNQGNDKIFVITGDSGDGLTNGVMAGRLIADEIMGIENPWASLYNPSRIMSIAKSLDTMIPHDIKINKYYKRFLQSDIQDIEDLAPGCGGVLNAAGEKPIAVYKDENGNVTRRSAICPHMKGVVCWNKSERSWDCPVHGSRFSPQGVCVDGPSKANLGPADETSIKTESDHAAKA</sequence>
<dbReference type="PANTHER" id="PTHR13847:SF281">
    <property type="entry name" value="FAD DEPENDENT OXIDOREDUCTASE DOMAIN-CONTAINING PROTEIN"/>
    <property type="match status" value="1"/>
</dbReference>
<keyword evidence="8" id="KW-1185">Reference proteome</keyword>
<dbReference type="Gene3D" id="3.50.50.60">
    <property type="entry name" value="FAD/NAD(P)-binding domain"/>
    <property type="match status" value="1"/>
</dbReference>
<dbReference type="OrthoDB" id="429143at2759"/>
<dbReference type="InterPro" id="IPR006076">
    <property type="entry name" value="FAD-dep_OxRdtase"/>
</dbReference>
<organism evidence="7 8">
    <name type="scientific">Coniochaeta pulveracea</name>
    <dbReference type="NCBI Taxonomy" id="177199"/>
    <lineage>
        <taxon>Eukaryota</taxon>
        <taxon>Fungi</taxon>
        <taxon>Dikarya</taxon>
        <taxon>Ascomycota</taxon>
        <taxon>Pezizomycotina</taxon>
        <taxon>Sordariomycetes</taxon>
        <taxon>Sordariomycetidae</taxon>
        <taxon>Coniochaetales</taxon>
        <taxon>Coniochaetaceae</taxon>
        <taxon>Coniochaeta</taxon>
    </lineage>
</organism>
<evidence type="ECO:0000313" key="8">
    <source>
        <dbReference type="Proteomes" id="UP000275385"/>
    </source>
</evidence>
<dbReference type="CDD" id="cd03477">
    <property type="entry name" value="Rieske_YhfW_C"/>
    <property type="match status" value="1"/>
</dbReference>
<evidence type="ECO:0000256" key="5">
    <source>
        <dbReference type="SAM" id="MobiDB-lite"/>
    </source>
</evidence>
<protein>
    <recommendedName>
        <fullName evidence="6">Rieske domain-containing protein</fullName>
    </recommendedName>
</protein>
<evidence type="ECO:0000256" key="2">
    <source>
        <dbReference type="ARBA" id="ARBA00022723"/>
    </source>
</evidence>
<dbReference type="InterPro" id="IPR036922">
    <property type="entry name" value="Rieske_2Fe-2S_sf"/>
</dbReference>
<dbReference type="InterPro" id="IPR036188">
    <property type="entry name" value="FAD/NAD-bd_sf"/>
</dbReference>
<dbReference type="GO" id="GO:0005737">
    <property type="term" value="C:cytoplasm"/>
    <property type="evidence" value="ECO:0007669"/>
    <property type="project" value="TreeGrafter"/>
</dbReference>
<keyword evidence="4" id="KW-0411">Iron-sulfur</keyword>
<comment type="caution">
    <text evidence="7">The sequence shown here is derived from an EMBL/GenBank/DDBJ whole genome shotgun (WGS) entry which is preliminary data.</text>
</comment>
<keyword evidence="3" id="KW-0408">Iron</keyword>
<dbReference type="PROSITE" id="PS51296">
    <property type="entry name" value="RIESKE"/>
    <property type="match status" value="1"/>
</dbReference>
<dbReference type="InterPro" id="IPR017941">
    <property type="entry name" value="Rieske_2Fe-2S"/>
</dbReference>
<dbReference type="GO" id="GO:0051537">
    <property type="term" value="F:2 iron, 2 sulfur cluster binding"/>
    <property type="evidence" value="ECO:0007669"/>
    <property type="project" value="UniProtKB-KW"/>
</dbReference>
<dbReference type="GO" id="GO:0046872">
    <property type="term" value="F:metal ion binding"/>
    <property type="evidence" value="ECO:0007669"/>
    <property type="project" value="UniProtKB-KW"/>
</dbReference>
<dbReference type="Gene3D" id="3.30.9.10">
    <property type="entry name" value="D-Amino Acid Oxidase, subunit A, domain 2"/>
    <property type="match status" value="1"/>
</dbReference>
<dbReference type="InterPro" id="IPR038010">
    <property type="entry name" value="YhfW_C"/>
</dbReference>
<keyword evidence="2" id="KW-0479">Metal-binding</keyword>
<dbReference type="Gene3D" id="2.102.10.10">
    <property type="entry name" value="Rieske [2Fe-2S] iron-sulphur domain"/>
    <property type="match status" value="1"/>
</dbReference>
<dbReference type="Proteomes" id="UP000275385">
    <property type="component" value="Unassembled WGS sequence"/>
</dbReference>
<dbReference type="PANTHER" id="PTHR13847">
    <property type="entry name" value="SARCOSINE DEHYDROGENASE-RELATED"/>
    <property type="match status" value="1"/>
</dbReference>
<dbReference type="SUPFAM" id="SSF50022">
    <property type="entry name" value="ISP domain"/>
    <property type="match status" value="1"/>
</dbReference>
<dbReference type="Pfam" id="PF00355">
    <property type="entry name" value="Rieske"/>
    <property type="match status" value="1"/>
</dbReference>
<reference evidence="7 8" key="1">
    <citation type="submission" date="2018-08" db="EMBL/GenBank/DDBJ databases">
        <title>Draft genome of the lignicolous fungus Coniochaeta pulveracea.</title>
        <authorList>
            <person name="Borstlap C.J."/>
            <person name="De Witt R.N."/>
            <person name="Botha A."/>
            <person name="Volschenk H."/>
        </authorList>
    </citation>
    <scope>NUCLEOTIDE SEQUENCE [LARGE SCALE GENOMIC DNA]</scope>
    <source>
        <strain evidence="7 8">CAB683</strain>
    </source>
</reference>
<evidence type="ECO:0000259" key="6">
    <source>
        <dbReference type="PROSITE" id="PS51296"/>
    </source>
</evidence>
<gene>
    <name evidence="7" type="ORF">DL546_005217</name>
</gene>
<dbReference type="EMBL" id="QVQW01000046">
    <property type="protein sequence ID" value="RKU43189.1"/>
    <property type="molecule type" value="Genomic_DNA"/>
</dbReference>
<dbReference type="AlphaFoldDB" id="A0A420Y5N0"/>
<keyword evidence="1" id="KW-0001">2Fe-2S</keyword>
<evidence type="ECO:0000313" key="7">
    <source>
        <dbReference type="EMBL" id="RKU43189.1"/>
    </source>
</evidence>
<dbReference type="SUPFAM" id="SSF51905">
    <property type="entry name" value="FAD/NAD(P)-binding domain"/>
    <property type="match status" value="1"/>
</dbReference>
<dbReference type="FunFam" id="2.102.10.10:FF:000014">
    <property type="entry name" value="Oxidoreductase, FAD dependent"/>
    <property type="match status" value="1"/>
</dbReference>
<dbReference type="Pfam" id="PF01266">
    <property type="entry name" value="DAO"/>
    <property type="match status" value="1"/>
</dbReference>
<feature type="region of interest" description="Disordered" evidence="5">
    <location>
        <begin position="601"/>
        <end position="623"/>
    </location>
</feature>
<feature type="domain" description="Rieske" evidence="6">
    <location>
        <begin position="524"/>
        <end position="605"/>
    </location>
</feature>
<evidence type="ECO:0000256" key="4">
    <source>
        <dbReference type="ARBA" id="ARBA00023014"/>
    </source>
</evidence>